<accession>A0A627AK69</accession>
<dbReference type="EMBL" id="AALNOF010000013">
    <property type="protein sequence ID" value="EDB4589173.1"/>
    <property type="molecule type" value="Genomic_DNA"/>
</dbReference>
<protein>
    <submittedName>
        <fullName evidence="1">Uncharacterized protein</fullName>
    </submittedName>
</protein>
<dbReference type="AlphaFoldDB" id="A0A627AK69"/>
<comment type="caution">
    <text evidence="1">The sequence shown here is derived from an EMBL/GenBank/DDBJ whole genome shotgun (WGS) entry which is preliminary data.</text>
</comment>
<sequence>MTKHEFVSFVSGELRQGAVRFSLAFNSKGEIVLYWTNKAGIRVWRILSGNRGKKPSKANLERMSNFRRWLFDARQGMEGYTQQPEQSNLS</sequence>
<proteinExistence type="predicted"/>
<gene>
    <name evidence="1" type="ORF">A7H28_22245</name>
</gene>
<evidence type="ECO:0000313" key="1">
    <source>
        <dbReference type="EMBL" id="EDB4589173.1"/>
    </source>
</evidence>
<name>A0A627AK69_SALEN</name>
<organism evidence="1">
    <name type="scientific">Salmonella enteritidis</name>
    <dbReference type="NCBI Taxonomy" id="149539"/>
    <lineage>
        <taxon>Bacteria</taxon>
        <taxon>Pseudomonadati</taxon>
        <taxon>Pseudomonadota</taxon>
        <taxon>Gammaproteobacteria</taxon>
        <taxon>Enterobacterales</taxon>
        <taxon>Enterobacteriaceae</taxon>
        <taxon>Salmonella</taxon>
    </lineage>
</organism>
<reference evidence="1" key="1">
    <citation type="submission" date="2018-07" db="EMBL/GenBank/DDBJ databases">
        <authorList>
            <consortium name="GenomeTrakr network: Whole genome sequencing for foodborne pathogen traceback"/>
        </authorList>
    </citation>
    <scope>NUCLEOTIDE SEQUENCE</scope>
    <source>
        <strain evidence="1">E2016005761</strain>
    </source>
</reference>